<evidence type="ECO:0000256" key="11">
    <source>
        <dbReference type="ARBA" id="ARBA00025198"/>
    </source>
</evidence>
<evidence type="ECO:0000256" key="5">
    <source>
        <dbReference type="ARBA" id="ARBA00022692"/>
    </source>
</evidence>
<keyword evidence="10 15" id="KW-0066">ATP synthesis</keyword>
<dbReference type="Pfam" id="PF00430">
    <property type="entry name" value="ATP-synt_B"/>
    <property type="match status" value="1"/>
</dbReference>
<dbReference type="NCBIfam" id="TIGR01144">
    <property type="entry name" value="ATP_synt_b"/>
    <property type="match status" value="1"/>
</dbReference>
<dbReference type="Proteomes" id="UP000190837">
    <property type="component" value="Unassembled WGS sequence"/>
</dbReference>
<dbReference type="PANTHER" id="PTHR33445">
    <property type="entry name" value="ATP SYNTHASE SUBUNIT B', CHLOROPLASTIC"/>
    <property type="match status" value="1"/>
</dbReference>
<gene>
    <name evidence="15" type="primary">atpF</name>
    <name evidence="17" type="ORF">CHUV0807_0863</name>
</gene>
<dbReference type="GO" id="GO:0046933">
    <property type="term" value="F:proton-transporting ATP synthase activity, rotational mechanism"/>
    <property type="evidence" value="ECO:0007669"/>
    <property type="project" value="UniProtKB-UniRule"/>
</dbReference>
<evidence type="ECO:0000256" key="6">
    <source>
        <dbReference type="ARBA" id="ARBA00022781"/>
    </source>
</evidence>
<dbReference type="GO" id="GO:0046961">
    <property type="term" value="F:proton-transporting ATPase activity, rotational mechanism"/>
    <property type="evidence" value="ECO:0007669"/>
    <property type="project" value="TreeGrafter"/>
</dbReference>
<keyword evidence="7 15" id="KW-1133">Transmembrane helix</keyword>
<keyword evidence="8 15" id="KW-0406">Ion transport</keyword>
<comment type="similarity">
    <text evidence="1 15 16">Belongs to the ATPase B chain family.</text>
</comment>
<dbReference type="GO" id="GO:0012505">
    <property type="term" value="C:endomembrane system"/>
    <property type="evidence" value="ECO:0007669"/>
    <property type="project" value="UniProtKB-SubCell"/>
</dbReference>
<comment type="function">
    <text evidence="12">Component of the F(0) channel, it forms part of the peripheral stalk, linking F(1) to F(0). The b'-subunit is a diverged and duplicated form of b found in plants and photosynthetic bacteria.</text>
</comment>
<dbReference type="RefSeq" id="WP_004139876.1">
    <property type="nucleotide sequence ID" value="NZ_CAUPBE010000030.1"/>
</dbReference>
<dbReference type="EMBL" id="FKLO01000034">
    <property type="protein sequence ID" value="SAM61055.1"/>
    <property type="molecule type" value="Genomic_DNA"/>
</dbReference>
<evidence type="ECO:0000256" key="9">
    <source>
        <dbReference type="ARBA" id="ARBA00023136"/>
    </source>
</evidence>
<proteinExistence type="inferred from homology"/>
<keyword evidence="6 15" id="KW-0375">Hydrogen ion transport</keyword>
<evidence type="ECO:0000256" key="13">
    <source>
        <dbReference type="ARBA" id="ARBA00026054"/>
    </source>
</evidence>
<keyword evidence="2 15" id="KW-0813">Transport</keyword>
<dbReference type="GO" id="GO:0005886">
    <property type="term" value="C:plasma membrane"/>
    <property type="evidence" value="ECO:0007669"/>
    <property type="project" value="UniProtKB-SubCell"/>
</dbReference>
<reference evidence="18" key="1">
    <citation type="submission" date="2016-04" db="EMBL/GenBank/DDBJ databases">
        <authorList>
            <person name="Tagini F."/>
        </authorList>
    </citation>
    <scope>NUCLEOTIDE SEQUENCE [LARGE SCALE GENOMIC DNA]</scope>
    <source>
        <strain evidence="18">CHUV0807</strain>
    </source>
</reference>
<dbReference type="InterPro" id="IPR002146">
    <property type="entry name" value="ATP_synth_b/b'su_bac/chlpt"/>
</dbReference>
<comment type="subunit">
    <text evidence="15">F-type ATPases have 2 components, F(1) - the catalytic core - and F(0) - the membrane proton channel. F(1) has five subunits: alpha(3), beta(3), gamma(1), delta(1), epsilon(1). F(0) has three main subunits: a(1), b(2) and c(10-14). The alpha and beta chains form an alternating ring which encloses part of the gamma chain. F(1) is attached to F(0) by a central stalk formed by the gamma and epsilon chains, while a peripheral stalk is formed by the delta and b chains.</text>
</comment>
<keyword evidence="5 15" id="KW-0812">Transmembrane</keyword>
<evidence type="ECO:0000256" key="12">
    <source>
        <dbReference type="ARBA" id="ARBA00025614"/>
    </source>
</evidence>
<dbReference type="SUPFAM" id="SSF81573">
    <property type="entry name" value="F1F0 ATP synthase subunit B, membrane domain"/>
    <property type="match status" value="1"/>
</dbReference>
<sequence>MNLNLTLIGQIGTFLVLWWFTHKYIWPLFSKVAEARRQKIAEGLSMADKAKHSIADAQEESARLIAQAKTQATEIVGRAQKQAEQLVVDARSEAKTAGEREIAAVRDNFEQEKRKARETLRSQIADLVVQGAEKVIGREVKADDHKRLLNELSEKL</sequence>
<comment type="function">
    <text evidence="11 15">F(1)F(0) ATP synthase produces ATP from ADP in the presence of a proton or sodium gradient. F-type ATPases consist of two structural domains, F(1) containing the extramembraneous catalytic core and F(0) containing the membrane proton channel, linked together by a central stalk and a peripheral stalk. During catalysis, ATP synthesis in the catalytic domain of F(1) is coupled via a rotary mechanism of the central stalk subunits to proton translocation.</text>
</comment>
<dbReference type="InterPro" id="IPR050059">
    <property type="entry name" value="ATP_synthase_B_chain"/>
</dbReference>
<evidence type="ECO:0000256" key="4">
    <source>
        <dbReference type="ARBA" id="ARBA00022547"/>
    </source>
</evidence>
<protein>
    <recommendedName>
        <fullName evidence="15">ATP synthase subunit b</fullName>
    </recommendedName>
    <alternativeName>
        <fullName evidence="15">ATP synthase F(0) sector subunit b</fullName>
    </alternativeName>
    <alternativeName>
        <fullName evidence="15">ATPase subunit I</fullName>
    </alternativeName>
    <alternativeName>
        <fullName evidence="15">F-type ATPase subunit b</fullName>
        <shortName evidence="15">F-ATPase subunit b</shortName>
    </alternativeName>
</protein>
<dbReference type="HAMAP" id="MF_01398">
    <property type="entry name" value="ATP_synth_b_bprime"/>
    <property type="match status" value="1"/>
</dbReference>
<comment type="subunit">
    <text evidence="13">F-type ATPases have 2 components, F(1) - the catalytic core - and F(0) - the membrane proton channel. F(1) has five subunits: alpha(3), beta(3), gamma(1), delta(1), epsilon(1). F(0) has four main subunits: a(1), b(2) and c(10-14). The alpha and beta chains form an alternating ring which encloses part of the gamma chain. F(1) is attached to F(0) by a central stalk formed by the gamma and epsilon chains, while a peripheral stalk is formed by the delta and b chains.</text>
</comment>
<evidence type="ECO:0000313" key="17">
    <source>
        <dbReference type="EMBL" id="SAM61055.1"/>
    </source>
</evidence>
<comment type="subcellular location">
    <subcellularLocation>
        <location evidence="15">Cell membrane</location>
        <topology evidence="15">Single-pass membrane protein</topology>
    </subcellularLocation>
    <subcellularLocation>
        <location evidence="14">Endomembrane system</location>
        <topology evidence="14">Single-pass membrane protein</topology>
    </subcellularLocation>
</comment>
<dbReference type="InterPro" id="IPR005864">
    <property type="entry name" value="ATP_synth_F0_bsu_bac"/>
</dbReference>
<dbReference type="CDD" id="cd06503">
    <property type="entry name" value="ATP-synt_Fo_b"/>
    <property type="match status" value="1"/>
</dbReference>
<evidence type="ECO:0000256" key="14">
    <source>
        <dbReference type="ARBA" id="ARBA00037847"/>
    </source>
</evidence>
<keyword evidence="4 15" id="KW-0138">CF(0)</keyword>
<evidence type="ECO:0000256" key="16">
    <source>
        <dbReference type="RuleBase" id="RU003848"/>
    </source>
</evidence>
<keyword evidence="3 15" id="KW-1003">Cell membrane</keyword>
<dbReference type="AlphaFoldDB" id="A0A1C3H3A7"/>
<dbReference type="Gene3D" id="1.20.5.620">
    <property type="entry name" value="F1F0 ATP synthase subunit B, membrane domain"/>
    <property type="match status" value="1"/>
</dbReference>
<dbReference type="PANTHER" id="PTHR33445:SF1">
    <property type="entry name" value="ATP SYNTHASE SUBUNIT B"/>
    <property type="match status" value="1"/>
</dbReference>
<dbReference type="InterPro" id="IPR028987">
    <property type="entry name" value="ATP_synth_B-like_membr_sf"/>
</dbReference>
<evidence type="ECO:0000256" key="10">
    <source>
        <dbReference type="ARBA" id="ARBA00023310"/>
    </source>
</evidence>
<evidence type="ECO:0000313" key="18">
    <source>
        <dbReference type="Proteomes" id="UP000190837"/>
    </source>
</evidence>
<dbReference type="GO" id="GO:0045259">
    <property type="term" value="C:proton-transporting ATP synthase complex"/>
    <property type="evidence" value="ECO:0007669"/>
    <property type="project" value="UniProtKB-KW"/>
</dbReference>
<evidence type="ECO:0000256" key="15">
    <source>
        <dbReference type="HAMAP-Rule" id="MF_01398"/>
    </source>
</evidence>
<evidence type="ECO:0000256" key="8">
    <source>
        <dbReference type="ARBA" id="ARBA00023065"/>
    </source>
</evidence>
<organism evidence="17 18">
    <name type="scientific">Cardiobacterium hominis</name>
    <dbReference type="NCBI Taxonomy" id="2718"/>
    <lineage>
        <taxon>Bacteria</taxon>
        <taxon>Pseudomonadati</taxon>
        <taxon>Pseudomonadota</taxon>
        <taxon>Gammaproteobacteria</taxon>
        <taxon>Cardiobacteriales</taxon>
        <taxon>Cardiobacteriaceae</taxon>
        <taxon>Cardiobacterium</taxon>
    </lineage>
</organism>
<evidence type="ECO:0000256" key="2">
    <source>
        <dbReference type="ARBA" id="ARBA00022448"/>
    </source>
</evidence>
<name>A0A1C3H3A7_9GAMM</name>
<evidence type="ECO:0000256" key="3">
    <source>
        <dbReference type="ARBA" id="ARBA00022475"/>
    </source>
</evidence>
<evidence type="ECO:0000256" key="7">
    <source>
        <dbReference type="ARBA" id="ARBA00022989"/>
    </source>
</evidence>
<keyword evidence="9 15" id="KW-0472">Membrane</keyword>
<dbReference type="GeneID" id="84789616"/>
<dbReference type="OMA" id="ILAWFTM"/>
<evidence type="ECO:0000256" key="1">
    <source>
        <dbReference type="ARBA" id="ARBA00005513"/>
    </source>
</evidence>
<dbReference type="NCBIfam" id="NF004411">
    <property type="entry name" value="PRK05759.1-2"/>
    <property type="match status" value="1"/>
</dbReference>
<accession>A0A1C3H3A7</accession>